<comment type="caution">
    <text evidence="2">The sequence shown here is derived from an EMBL/GenBank/DDBJ whole genome shotgun (WGS) entry which is preliminary data.</text>
</comment>
<dbReference type="Gene3D" id="1.10.4080.10">
    <property type="entry name" value="ADP-ribosylation/Crystallin J1"/>
    <property type="match status" value="1"/>
</dbReference>
<dbReference type="EMBL" id="SHAG01000024">
    <property type="protein sequence ID" value="RZO75812.1"/>
    <property type="molecule type" value="Genomic_DNA"/>
</dbReference>
<organism evidence="2 3">
    <name type="scientific">OM182 bacterium</name>
    <dbReference type="NCBI Taxonomy" id="2510334"/>
    <lineage>
        <taxon>Bacteria</taxon>
        <taxon>Pseudomonadati</taxon>
        <taxon>Pseudomonadota</taxon>
        <taxon>Gammaproteobacteria</taxon>
        <taxon>OMG group</taxon>
        <taxon>OM182 clade</taxon>
    </lineage>
</organism>
<reference evidence="2 3" key="1">
    <citation type="submission" date="2019-02" db="EMBL/GenBank/DDBJ databases">
        <title>Prokaryotic population dynamics and viral predation in marine succession experiment using metagenomics: the confinement effect.</title>
        <authorList>
            <person name="Haro-Moreno J.M."/>
            <person name="Rodriguez-Valera F."/>
            <person name="Lopez-Perez M."/>
        </authorList>
    </citation>
    <scope>NUCLEOTIDE SEQUENCE [LARGE SCALE GENOMIC DNA]</scope>
    <source>
        <strain evidence="2">MED-G157</strain>
    </source>
</reference>
<feature type="binding site" evidence="1">
    <location>
        <position position="385"/>
    </location>
    <ligand>
        <name>Mg(2+)</name>
        <dbReference type="ChEBI" id="CHEBI:18420"/>
        <label>1</label>
    </ligand>
</feature>
<dbReference type="InterPro" id="IPR005502">
    <property type="entry name" value="Ribosyl_crysJ1"/>
</dbReference>
<sequence>MLPTYSKCRDILLATLKDKAEQGHNVQGLDKEIEALPDSYDALQTMARKLSELPLKADWAYQEPNDWASIDAACDPARAKDRLCVVDPMIASNKAKTAFLSSVCGCILGKPLEVQLTLDEIRKGATAAGVWPLNHYVPVSLLDGTPRRHVSWPETTLDNITHVVPDDDINYTLMGMLLIEEFGTELTHNDIAKTWMKNLPTGFCFGPERRVLVKAALSTLGKNMGPVEETVDWVKEWNAGEEKCGALIRADAYGYACPGHPALAAQLAYRDASFTHQRTGIYGTMFVAAAIACAFVESDRRRIFEIALQYVPQQSRFAEVIRYSLEQVWQASDWLDGYDRIHVKYMRYGHCMIVQEIGLLMNAVRFAKDVGDGISMQVMQGADTDSFGATCGSILGAYFGPAGLGQHWLKPFNNTIHNTVATLHEQDLDRLANRVAELPAKILPVDTL</sequence>
<dbReference type="InterPro" id="IPR036705">
    <property type="entry name" value="Ribosyl_crysJ1_sf"/>
</dbReference>
<evidence type="ECO:0000256" key="1">
    <source>
        <dbReference type="PIRSR" id="PIRSR605502-1"/>
    </source>
</evidence>
<protein>
    <submittedName>
        <fullName evidence="2">ADP-ribosylglycohydrolase family protein</fullName>
    </submittedName>
</protein>
<dbReference type="Pfam" id="PF03747">
    <property type="entry name" value="ADP_ribosyl_GH"/>
    <property type="match status" value="1"/>
</dbReference>
<accession>A0A520S010</accession>
<comment type="cofactor">
    <cofactor evidence="1">
        <name>Mg(2+)</name>
        <dbReference type="ChEBI" id="CHEBI:18420"/>
    </cofactor>
    <text evidence="1">Binds 2 magnesium ions per subunit.</text>
</comment>
<keyword evidence="1" id="KW-0479">Metal-binding</keyword>
<keyword evidence="2" id="KW-0378">Hydrolase</keyword>
<gene>
    <name evidence="2" type="ORF">EVA68_06020</name>
</gene>
<dbReference type="AlphaFoldDB" id="A0A520S010"/>
<dbReference type="SUPFAM" id="SSF101478">
    <property type="entry name" value="ADP-ribosylglycohydrolase"/>
    <property type="match status" value="1"/>
</dbReference>
<proteinExistence type="predicted"/>
<evidence type="ECO:0000313" key="3">
    <source>
        <dbReference type="Proteomes" id="UP000316199"/>
    </source>
</evidence>
<keyword evidence="1" id="KW-0460">Magnesium</keyword>
<evidence type="ECO:0000313" key="2">
    <source>
        <dbReference type="EMBL" id="RZO75812.1"/>
    </source>
</evidence>
<dbReference type="GO" id="GO:0016787">
    <property type="term" value="F:hydrolase activity"/>
    <property type="evidence" value="ECO:0007669"/>
    <property type="project" value="UniProtKB-KW"/>
</dbReference>
<dbReference type="GO" id="GO:0046872">
    <property type="term" value="F:metal ion binding"/>
    <property type="evidence" value="ECO:0007669"/>
    <property type="project" value="UniProtKB-KW"/>
</dbReference>
<dbReference type="Proteomes" id="UP000316199">
    <property type="component" value="Unassembled WGS sequence"/>
</dbReference>
<feature type="binding site" evidence="1">
    <location>
        <position position="386"/>
    </location>
    <ligand>
        <name>Mg(2+)</name>
        <dbReference type="ChEBI" id="CHEBI:18420"/>
        <label>1</label>
    </ligand>
</feature>
<feature type="binding site" evidence="1">
    <location>
        <position position="383"/>
    </location>
    <ligand>
        <name>Mg(2+)</name>
        <dbReference type="ChEBI" id="CHEBI:18420"/>
        <label>1</label>
    </ligand>
</feature>
<name>A0A520S010_9GAMM</name>